<gene>
    <name evidence="6" type="ORF">NliqN6_1033</name>
</gene>
<keyword evidence="3" id="KW-0862">Zinc</keyword>
<feature type="region of interest" description="Disordered" evidence="4">
    <location>
        <begin position="718"/>
        <end position="760"/>
    </location>
</feature>
<evidence type="ECO:0000313" key="6">
    <source>
        <dbReference type="EMBL" id="GHJ84631.1"/>
    </source>
</evidence>
<feature type="region of interest" description="Disordered" evidence="4">
    <location>
        <begin position="486"/>
        <end position="505"/>
    </location>
</feature>
<feature type="domain" description="RanBP2-type" evidence="5">
    <location>
        <begin position="237"/>
        <end position="256"/>
    </location>
</feature>
<dbReference type="Proteomes" id="UP000620104">
    <property type="component" value="Unassembled WGS sequence"/>
</dbReference>
<name>A0A8H3TNW6_9TREE</name>
<organism evidence="6 7">
    <name type="scientific">Naganishia liquefaciens</name>
    <dbReference type="NCBI Taxonomy" id="104408"/>
    <lineage>
        <taxon>Eukaryota</taxon>
        <taxon>Fungi</taxon>
        <taxon>Dikarya</taxon>
        <taxon>Basidiomycota</taxon>
        <taxon>Agaricomycotina</taxon>
        <taxon>Tremellomycetes</taxon>
        <taxon>Filobasidiales</taxon>
        <taxon>Filobasidiaceae</taxon>
        <taxon>Naganishia</taxon>
    </lineage>
</organism>
<feature type="compositionally biased region" description="Polar residues" evidence="4">
    <location>
        <begin position="739"/>
        <end position="760"/>
    </location>
</feature>
<accession>A0A8H3TNW6</accession>
<feature type="region of interest" description="Disordered" evidence="4">
    <location>
        <begin position="1"/>
        <end position="66"/>
    </location>
</feature>
<evidence type="ECO:0000256" key="1">
    <source>
        <dbReference type="ARBA" id="ARBA00022723"/>
    </source>
</evidence>
<feature type="region of interest" description="Disordered" evidence="4">
    <location>
        <begin position="450"/>
        <end position="479"/>
    </location>
</feature>
<evidence type="ECO:0000313" key="7">
    <source>
        <dbReference type="Proteomes" id="UP000620104"/>
    </source>
</evidence>
<dbReference type="EMBL" id="BLZA01000009">
    <property type="protein sequence ID" value="GHJ84631.1"/>
    <property type="molecule type" value="Genomic_DNA"/>
</dbReference>
<dbReference type="OrthoDB" id="2588457at2759"/>
<reference evidence="6" key="1">
    <citation type="submission" date="2020-07" db="EMBL/GenBank/DDBJ databases">
        <title>Draft Genome Sequence of a Deep-Sea Yeast, Naganishia (Cryptococcus) liquefaciens strain N6.</title>
        <authorList>
            <person name="Han Y.W."/>
            <person name="Kajitani R."/>
            <person name="Morimoto H."/>
            <person name="Parhat M."/>
            <person name="Tsubouchi H."/>
            <person name="Bakenova O."/>
            <person name="Ogata M."/>
            <person name="Argunhan B."/>
            <person name="Aoki R."/>
            <person name="Kajiwara S."/>
            <person name="Itoh T."/>
            <person name="Iwasaki H."/>
        </authorList>
    </citation>
    <scope>NUCLEOTIDE SEQUENCE</scope>
    <source>
        <strain evidence="6">N6</strain>
    </source>
</reference>
<protein>
    <recommendedName>
        <fullName evidence="5">RanBP2-type domain-containing protein</fullName>
    </recommendedName>
</protein>
<keyword evidence="2" id="KW-0863">Zinc-finger</keyword>
<evidence type="ECO:0000256" key="3">
    <source>
        <dbReference type="ARBA" id="ARBA00022833"/>
    </source>
</evidence>
<keyword evidence="7" id="KW-1185">Reference proteome</keyword>
<dbReference type="PROSITE" id="PS01358">
    <property type="entry name" value="ZF_RANBP2_1"/>
    <property type="match status" value="1"/>
</dbReference>
<evidence type="ECO:0000256" key="4">
    <source>
        <dbReference type="SAM" id="MobiDB-lite"/>
    </source>
</evidence>
<dbReference type="SUPFAM" id="SSF90209">
    <property type="entry name" value="Ran binding protein zinc finger-like"/>
    <property type="match status" value="1"/>
</dbReference>
<feature type="compositionally biased region" description="Low complexity" evidence="4">
    <location>
        <begin position="456"/>
        <end position="466"/>
    </location>
</feature>
<feature type="region of interest" description="Disordered" evidence="4">
    <location>
        <begin position="553"/>
        <end position="580"/>
    </location>
</feature>
<dbReference type="InterPro" id="IPR036443">
    <property type="entry name" value="Znf_RanBP2_sf"/>
</dbReference>
<evidence type="ECO:0000256" key="2">
    <source>
        <dbReference type="ARBA" id="ARBA00022771"/>
    </source>
</evidence>
<feature type="compositionally biased region" description="Polar residues" evidence="4">
    <location>
        <begin position="1"/>
        <end position="20"/>
    </location>
</feature>
<feature type="region of interest" description="Disordered" evidence="4">
    <location>
        <begin position="92"/>
        <end position="113"/>
    </location>
</feature>
<proteinExistence type="predicted"/>
<sequence length="783" mass="84698">MLNPRASTFSVRELPSASNEQESRHGISGIAAKKRGSGNVKVLADGEVASVHQSPLSTPPSDAPSVIREAVHREKSAGDDRSRLLPLTSAAKVNTGHPDHNPPSNMPPSDFTLHHDKHRHSRKEQDHTNLMSVASIWAPRPSEKDLHAVYPVPVLSPTPTRPLGNTASPRLSPAAPAFTSRNSPVWTGLAPTPMLLGVPPFAHPALMTTLTRNDQGHSSHRDDRTVFPMDLLRSQAWFCSMCENDNLQNTETCAHCEALNPNRSLIRAISQQQQHVQAFQTYPSGHFAVLPALSPQPKSMASVSPMIIMSKLSCHVNAILKLGADGAKLQSMLVSGDVSLCYALGMRGLVGKEAINPWKCVGVEIPSQNFIKNVSKPPLGTVAGDWTCSCGRENWAKRSVCSRCFPGIEPEYKSLVFSKVKPIFDFIAVQEQGGDAQKDVEWLSAEERRLRHGHTKQAQTQTQTQKHSPGPVHSGPIIGKDFVADSRAPRQASRSPATADAYPRETRSLHDFPAPFLPYTAPLPPNYAMCQGVPTFTAFGSIYPYTMMQPQSFQRHSRPSAEHAFPPAVQDNHPNQYSLQKGDLEPASLVQAASSSRFSMVESSESASDSHFSPFSRSGSHHAIPKLGFTVTEASSAGSIQIAATASSGGSSLGEDGHRLELPAFARSDMRDLGDIYRESARQNRYDANVSHPFSPFDQPQLFASQASQAKLKLGTEAELQPARSVSPIGQGRPGPSVGTDTMQQPVASTSASDSQDSIQSKTFASEASYVNALGSLLEDVHF</sequence>
<dbReference type="InterPro" id="IPR001876">
    <property type="entry name" value="Znf_RanBP2"/>
</dbReference>
<dbReference type="AlphaFoldDB" id="A0A8H3TNW6"/>
<evidence type="ECO:0000259" key="5">
    <source>
        <dbReference type="PROSITE" id="PS01358"/>
    </source>
</evidence>
<keyword evidence="1" id="KW-0479">Metal-binding</keyword>
<comment type="caution">
    <text evidence="6">The sequence shown here is derived from an EMBL/GenBank/DDBJ whole genome shotgun (WGS) entry which is preliminary data.</text>
</comment>
<dbReference type="GO" id="GO:0008270">
    <property type="term" value="F:zinc ion binding"/>
    <property type="evidence" value="ECO:0007669"/>
    <property type="project" value="UniProtKB-KW"/>
</dbReference>